<protein>
    <submittedName>
        <fullName evidence="1">Uncharacterized protein</fullName>
    </submittedName>
</protein>
<keyword evidence="2" id="KW-1185">Reference proteome</keyword>
<evidence type="ECO:0000313" key="2">
    <source>
        <dbReference type="Proteomes" id="UP001143910"/>
    </source>
</evidence>
<dbReference type="Proteomes" id="UP001143910">
    <property type="component" value="Unassembled WGS sequence"/>
</dbReference>
<dbReference type="EMBL" id="JANJQO010002257">
    <property type="protein sequence ID" value="KAJ2967555.1"/>
    <property type="molecule type" value="Genomic_DNA"/>
</dbReference>
<name>A0ACC1ML68_9HYPO</name>
<gene>
    <name evidence="1" type="ORF">NQ176_g9606</name>
</gene>
<reference evidence="1" key="1">
    <citation type="submission" date="2022-08" db="EMBL/GenBank/DDBJ databases">
        <title>Genome Sequence of Lecanicillium fungicola.</title>
        <authorList>
            <person name="Buettner E."/>
        </authorList>
    </citation>
    <scope>NUCLEOTIDE SEQUENCE</scope>
    <source>
        <strain evidence="1">Babe33</strain>
    </source>
</reference>
<proteinExistence type="predicted"/>
<accession>A0ACC1ML68</accession>
<evidence type="ECO:0000313" key="1">
    <source>
        <dbReference type="EMBL" id="KAJ2967555.1"/>
    </source>
</evidence>
<sequence>MPLPLKARVAVRDRWDDKDSEVQKALRSLQETVGWSVRCTPDFAVLWEGLSSVYDDAADFVTAVTSLIRIWCQELDNLLSDSANEEWAEKLLEIIGESGVHVITLLVEVRSIAAPLIPPRDSVTQTNTLWLFNY</sequence>
<comment type="caution">
    <text evidence="1">The sequence shown here is derived from an EMBL/GenBank/DDBJ whole genome shotgun (WGS) entry which is preliminary data.</text>
</comment>
<organism evidence="1 2">
    <name type="scientific">Zarea fungicola</name>
    <dbReference type="NCBI Taxonomy" id="93591"/>
    <lineage>
        <taxon>Eukaryota</taxon>
        <taxon>Fungi</taxon>
        <taxon>Dikarya</taxon>
        <taxon>Ascomycota</taxon>
        <taxon>Pezizomycotina</taxon>
        <taxon>Sordariomycetes</taxon>
        <taxon>Hypocreomycetidae</taxon>
        <taxon>Hypocreales</taxon>
        <taxon>Cordycipitaceae</taxon>
        <taxon>Zarea</taxon>
    </lineage>
</organism>